<dbReference type="KEGG" id="svo:SVI_2054"/>
<organism evidence="3 4">
    <name type="scientific">Shewanella violacea (strain JCM 10179 / CIP 106290 / LMG 19151 / DSS12)</name>
    <dbReference type="NCBI Taxonomy" id="637905"/>
    <lineage>
        <taxon>Bacteria</taxon>
        <taxon>Pseudomonadati</taxon>
        <taxon>Pseudomonadota</taxon>
        <taxon>Gammaproteobacteria</taxon>
        <taxon>Alteromonadales</taxon>
        <taxon>Shewanellaceae</taxon>
        <taxon>Shewanella</taxon>
    </lineage>
</organism>
<dbReference type="SUPFAM" id="SSF52172">
    <property type="entry name" value="CheY-like"/>
    <property type="match status" value="1"/>
</dbReference>
<dbReference type="InterPro" id="IPR001789">
    <property type="entry name" value="Sig_transdc_resp-reg_receiver"/>
</dbReference>
<dbReference type="EMBL" id="AP011177">
    <property type="protein sequence ID" value="BAJ02025.1"/>
    <property type="molecule type" value="Genomic_DNA"/>
</dbReference>
<evidence type="ECO:0000256" key="1">
    <source>
        <dbReference type="PROSITE-ProRule" id="PRU00169"/>
    </source>
</evidence>
<keyword evidence="4" id="KW-1185">Reference proteome</keyword>
<sequence length="60" mass="6642">MAILEIDLPDIILLDIMTPKLDGFGLLAVRKDQLPRILFSNIGNYDEGIEAINLGSVIFL</sequence>
<accession>D4ZK26</accession>
<dbReference type="Proteomes" id="UP000002350">
    <property type="component" value="Chromosome"/>
</dbReference>
<dbReference type="PROSITE" id="PS50110">
    <property type="entry name" value="RESPONSE_REGULATORY"/>
    <property type="match status" value="1"/>
</dbReference>
<protein>
    <recommendedName>
        <fullName evidence="2">Response regulatory domain-containing protein</fullName>
    </recommendedName>
</protein>
<keyword evidence="1" id="KW-0597">Phosphoprotein</keyword>
<gene>
    <name evidence="3" type="ordered locus">SVI_2054</name>
</gene>
<evidence type="ECO:0000313" key="3">
    <source>
        <dbReference type="EMBL" id="BAJ02025.1"/>
    </source>
</evidence>
<dbReference type="InterPro" id="IPR011006">
    <property type="entry name" value="CheY-like_superfamily"/>
</dbReference>
<evidence type="ECO:0000259" key="2">
    <source>
        <dbReference type="PROSITE" id="PS50110"/>
    </source>
</evidence>
<dbReference type="Gene3D" id="3.40.50.2300">
    <property type="match status" value="1"/>
</dbReference>
<proteinExistence type="predicted"/>
<dbReference type="GO" id="GO:0000160">
    <property type="term" value="P:phosphorelay signal transduction system"/>
    <property type="evidence" value="ECO:0007669"/>
    <property type="project" value="InterPro"/>
</dbReference>
<dbReference type="HOGENOM" id="CLU_2939267_0_0_6"/>
<dbReference type="AlphaFoldDB" id="D4ZK26"/>
<feature type="modified residue" description="4-aspartylphosphate" evidence="1">
    <location>
        <position position="15"/>
    </location>
</feature>
<dbReference type="STRING" id="637905.SVI_2054"/>
<name>D4ZK26_SHEVD</name>
<feature type="domain" description="Response regulatory" evidence="2">
    <location>
        <begin position="1"/>
        <end position="60"/>
    </location>
</feature>
<evidence type="ECO:0000313" key="4">
    <source>
        <dbReference type="Proteomes" id="UP000002350"/>
    </source>
</evidence>
<reference evidence="4" key="1">
    <citation type="journal article" date="2010" name="Mol. Biosyst.">
        <title>Complete genome sequence and comparative analysis of Shewanella violacea, a psychrophilic and piezophilic bacterium from deep sea floor sediments.</title>
        <authorList>
            <person name="Aono E."/>
            <person name="Baba T."/>
            <person name="Ara T."/>
            <person name="Nishi T."/>
            <person name="Nakamichi T."/>
            <person name="Inamoto E."/>
            <person name="Toyonaga H."/>
            <person name="Hasegawa M."/>
            <person name="Takai Y."/>
            <person name="Okumura Y."/>
            <person name="Baba M."/>
            <person name="Tomita M."/>
            <person name="Kato C."/>
            <person name="Oshima T."/>
            <person name="Nakasone K."/>
            <person name="Mori H."/>
        </authorList>
    </citation>
    <scope>NUCLEOTIDE SEQUENCE [LARGE SCALE GENOMIC DNA]</scope>
    <source>
        <strain evidence="4">JCM 10179 / CIP 106290 / LMG 19151 / DSS12</strain>
    </source>
</reference>